<dbReference type="STRING" id="698492.A0A0E9NLN6"/>
<dbReference type="GO" id="GO:0005739">
    <property type="term" value="C:mitochondrion"/>
    <property type="evidence" value="ECO:0007669"/>
    <property type="project" value="TreeGrafter"/>
</dbReference>
<protein>
    <recommendedName>
        <fullName evidence="2">2-dehydropantoate 2-reductase</fullName>
        <ecNumber evidence="2">1.1.1.169</ecNumber>
    </recommendedName>
    <alternativeName>
        <fullName evidence="5">Ketopantoate reductase</fullName>
    </alternativeName>
</protein>
<dbReference type="GO" id="GO:0015940">
    <property type="term" value="P:pantothenate biosynthetic process"/>
    <property type="evidence" value="ECO:0007669"/>
    <property type="project" value="InterPro"/>
</dbReference>
<evidence type="ECO:0000256" key="2">
    <source>
        <dbReference type="ARBA" id="ARBA00013014"/>
    </source>
</evidence>
<dbReference type="InterPro" id="IPR013332">
    <property type="entry name" value="KPR_N"/>
</dbReference>
<dbReference type="GO" id="GO:0008677">
    <property type="term" value="F:2-dehydropantoate 2-reductase activity"/>
    <property type="evidence" value="ECO:0007669"/>
    <property type="project" value="UniProtKB-EC"/>
</dbReference>
<evidence type="ECO:0000256" key="1">
    <source>
        <dbReference type="ARBA" id="ARBA00007870"/>
    </source>
</evidence>
<keyword evidence="3" id="KW-0521">NADP</keyword>
<dbReference type="OMA" id="KFLVNCC"/>
<evidence type="ECO:0000256" key="3">
    <source>
        <dbReference type="ARBA" id="ARBA00022857"/>
    </source>
</evidence>
<dbReference type="Gene3D" id="3.40.50.720">
    <property type="entry name" value="NAD(P)-binding Rossmann-like Domain"/>
    <property type="match status" value="1"/>
</dbReference>
<proteinExistence type="inferred from homology"/>
<reference evidence="8 9" key="1">
    <citation type="journal article" date="2011" name="J. Gen. Appl. Microbiol.">
        <title>Draft genome sequencing of the enigmatic yeast Saitoella complicata.</title>
        <authorList>
            <person name="Nishida H."/>
            <person name="Hamamoto M."/>
            <person name="Sugiyama J."/>
        </authorList>
    </citation>
    <scope>NUCLEOTIDE SEQUENCE [LARGE SCALE GENOMIC DNA]</scope>
    <source>
        <strain evidence="8 9">NRRL Y-17804</strain>
    </source>
</reference>
<feature type="domain" description="Ketopantoate reductase N-terminal" evidence="6">
    <location>
        <begin position="4"/>
        <end position="173"/>
    </location>
</feature>
<evidence type="ECO:0000259" key="6">
    <source>
        <dbReference type="Pfam" id="PF02558"/>
    </source>
</evidence>
<dbReference type="SUPFAM" id="SSF51735">
    <property type="entry name" value="NAD(P)-binding Rossmann-fold domains"/>
    <property type="match status" value="1"/>
</dbReference>
<dbReference type="InterPro" id="IPR003710">
    <property type="entry name" value="ApbA"/>
</dbReference>
<dbReference type="InterPro" id="IPR036291">
    <property type="entry name" value="NAD(P)-bd_dom_sf"/>
</dbReference>
<keyword evidence="4" id="KW-0560">Oxidoreductase</keyword>
<dbReference type="PANTHER" id="PTHR43765:SF2">
    <property type="entry name" value="2-DEHYDROPANTOATE 2-REDUCTASE"/>
    <property type="match status" value="1"/>
</dbReference>
<comment type="similarity">
    <text evidence="1">Belongs to the ketopantoate reductase family.</text>
</comment>
<dbReference type="AlphaFoldDB" id="A0A0E9NLN6"/>
<evidence type="ECO:0000313" key="8">
    <source>
        <dbReference type="EMBL" id="GAO50325.1"/>
    </source>
</evidence>
<dbReference type="NCBIfam" id="TIGR00745">
    <property type="entry name" value="apbA_panE"/>
    <property type="match status" value="1"/>
</dbReference>
<sequence>MNKIHILGAGNIGCLVAHCLRVPRLPPHPPPPNVTLLLRKQKMADALQRLGGIKVDSHAEAILGNGLDVEVNNPKVLRSGPRRPHIKSLIVTTKAIHALEAVELVAPRLSPSSTVVLLQNGMGVLDEVIQSFWPDAQRRPNFVVGTTTHAVKTGEDHFHINHAGLGKVSLGIVPSPFIEWRGKGQIPSITDLKQNPRTQSLAWTIASLQQASILGCHLEAWDVAQNSQLEKLIVNACINPLTALFNCLNGELLVNRPLSAIIRTIVTEAITCIMSTPRLRELASRDRFDPDRVYSKVKSIARSTAFNRSSMLQDIDRSRDTEIDYINGYIVRLGQAAGVATPVNDLMVNLVKARFRLKTSRDLSEREILAEEARLQDEMLQGKDRPPLEESGDTDWQKEYAELQKAHAALREAYGELQKSLPSGV</sequence>
<accession>A0A0E9NLN6</accession>
<reference evidence="8 9" key="3">
    <citation type="journal article" date="2015" name="Genome Announc.">
        <title>Draft Genome Sequence of the Archiascomycetous Yeast Saitoella complicata.</title>
        <authorList>
            <person name="Yamauchi K."/>
            <person name="Kondo S."/>
            <person name="Hamamoto M."/>
            <person name="Takahashi Y."/>
            <person name="Ogura Y."/>
            <person name="Hayashi T."/>
            <person name="Nishida H."/>
        </authorList>
    </citation>
    <scope>NUCLEOTIDE SEQUENCE [LARGE SCALE GENOMIC DNA]</scope>
    <source>
        <strain evidence="8 9">NRRL Y-17804</strain>
    </source>
</reference>
<gene>
    <name evidence="8" type="ORF">G7K_4454-t1</name>
</gene>
<name>A0A0E9NLN6_SAICN</name>
<comment type="caution">
    <text evidence="8">The sequence shown here is derived from an EMBL/GenBank/DDBJ whole genome shotgun (WGS) entry which is preliminary data.</text>
</comment>
<dbReference type="EC" id="1.1.1.169" evidence="2"/>
<dbReference type="InterPro" id="IPR013752">
    <property type="entry name" value="KPA_reductase"/>
</dbReference>
<dbReference type="InterPro" id="IPR008927">
    <property type="entry name" value="6-PGluconate_DH-like_C_sf"/>
</dbReference>
<dbReference type="GO" id="GO:0050661">
    <property type="term" value="F:NADP binding"/>
    <property type="evidence" value="ECO:0007669"/>
    <property type="project" value="TreeGrafter"/>
</dbReference>
<dbReference type="EMBL" id="BACD03000031">
    <property type="protein sequence ID" value="GAO50325.1"/>
    <property type="molecule type" value="Genomic_DNA"/>
</dbReference>
<evidence type="ECO:0000256" key="4">
    <source>
        <dbReference type="ARBA" id="ARBA00023002"/>
    </source>
</evidence>
<keyword evidence="9" id="KW-1185">Reference proteome</keyword>
<dbReference type="SUPFAM" id="SSF48179">
    <property type="entry name" value="6-phosphogluconate dehydrogenase C-terminal domain-like"/>
    <property type="match status" value="1"/>
</dbReference>
<dbReference type="InterPro" id="IPR050838">
    <property type="entry name" value="Ketopantoate_reductase"/>
</dbReference>
<dbReference type="Gene3D" id="1.10.1040.10">
    <property type="entry name" value="N-(1-d-carboxylethyl)-l-norvaline Dehydrogenase, domain 2"/>
    <property type="match status" value="1"/>
</dbReference>
<dbReference type="Pfam" id="PF02558">
    <property type="entry name" value="ApbA"/>
    <property type="match status" value="1"/>
</dbReference>
<evidence type="ECO:0000313" key="9">
    <source>
        <dbReference type="Proteomes" id="UP000033140"/>
    </source>
</evidence>
<feature type="domain" description="Ketopantoate reductase C-terminal" evidence="7">
    <location>
        <begin position="225"/>
        <end position="353"/>
    </location>
</feature>
<evidence type="ECO:0000256" key="5">
    <source>
        <dbReference type="ARBA" id="ARBA00032024"/>
    </source>
</evidence>
<dbReference type="Proteomes" id="UP000033140">
    <property type="component" value="Unassembled WGS sequence"/>
</dbReference>
<reference evidence="8 9" key="2">
    <citation type="journal article" date="2014" name="J. Gen. Appl. Microbiol.">
        <title>The early diverging ascomycetous budding yeast Saitoella complicata has three histone deacetylases belonging to the Clr6, Hos2, and Rpd3 lineages.</title>
        <authorList>
            <person name="Nishida H."/>
            <person name="Matsumoto T."/>
            <person name="Kondo S."/>
            <person name="Hamamoto M."/>
            <person name="Yoshikawa H."/>
        </authorList>
    </citation>
    <scope>NUCLEOTIDE SEQUENCE [LARGE SCALE GENOMIC DNA]</scope>
    <source>
        <strain evidence="8 9">NRRL Y-17804</strain>
    </source>
</reference>
<evidence type="ECO:0000259" key="7">
    <source>
        <dbReference type="Pfam" id="PF08546"/>
    </source>
</evidence>
<dbReference type="PANTHER" id="PTHR43765">
    <property type="entry name" value="2-DEHYDROPANTOATE 2-REDUCTASE-RELATED"/>
    <property type="match status" value="1"/>
</dbReference>
<dbReference type="Pfam" id="PF08546">
    <property type="entry name" value="ApbA_C"/>
    <property type="match status" value="1"/>
</dbReference>
<dbReference type="InterPro" id="IPR013328">
    <property type="entry name" value="6PGD_dom2"/>
</dbReference>
<organism evidence="8 9">
    <name type="scientific">Saitoella complicata (strain BCRC 22490 / CBS 7301 / JCM 7358 / NBRC 10748 / NRRL Y-17804)</name>
    <dbReference type="NCBI Taxonomy" id="698492"/>
    <lineage>
        <taxon>Eukaryota</taxon>
        <taxon>Fungi</taxon>
        <taxon>Dikarya</taxon>
        <taxon>Ascomycota</taxon>
        <taxon>Taphrinomycotina</taxon>
        <taxon>Taphrinomycotina incertae sedis</taxon>
        <taxon>Saitoella</taxon>
    </lineage>
</organism>